<feature type="transmembrane region" description="Helical" evidence="5">
    <location>
        <begin position="1081"/>
        <end position="1100"/>
    </location>
</feature>
<dbReference type="AlphaFoldDB" id="A0A9J7MXI1"/>
<keyword evidence="3 5" id="KW-1133">Transmembrane helix</keyword>
<reference evidence="8" key="2">
    <citation type="submission" date="2025-08" db="UniProtKB">
        <authorList>
            <consortium name="RefSeq"/>
        </authorList>
    </citation>
    <scope>IDENTIFICATION</scope>
    <source>
        <strain evidence="8">S238N-H82</strain>
        <tissue evidence="8">Testes</tissue>
    </source>
</reference>
<keyword evidence="7" id="KW-1185">Reference proteome</keyword>
<dbReference type="PROSITE" id="PS50850">
    <property type="entry name" value="MFS"/>
    <property type="match status" value="2"/>
</dbReference>
<feature type="transmembrane region" description="Helical" evidence="5">
    <location>
        <begin position="846"/>
        <end position="864"/>
    </location>
</feature>
<dbReference type="Gene3D" id="1.20.1250.20">
    <property type="entry name" value="MFS general substrate transporter like domains"/>
    <property type="match status" value="2"/>
</dbReference>
<accession>A0A9J7MXI1</accession>
<feature type="transmembrane region" description="Helical" evidence="5">
    <location>
        <begin position="182"/>
        <end position="200"/>
    </location>
</feature>
<feature type="domain" description="Major facilitator superfamily (MFS) profile" evidence="6">
    <location>
        <begin position="675"/>
        <end position="1105"/>
    </location>
</feature>
<dbReference type="FunFam" id="1.20.1250.20:FF:000023">
    <property type="entry name" value="Solute carrier family 22 member 6"/>
    <property type="match status" value="2"/>
</dbReference>
<evidence type="ECO:0000256" key="4">
    <source>
        <dbReference type="ARBA" id="ARBA00023136"/>
    </source>
</evidence>
<dbReference type="GO" id="GO:0022857">
    <property type="term" value="F:transmembrane transporter activity"/>
    <property type="evidence" value="ECO:0007669"/>
    <property type="project" value="InterPro"/>
</dbReference>
<feature type="transmembrane region" description="Helical" evidence="5">
    <location>
        <begin position="240"/>
        <end position="261"/>
    </location>
</feature>
<evidence type="ECO:0000256" key="1">
    <source>
        <dbReference type="ARBA" id="ARBA00004141"/>
    </source>
</evidence>
<dbReference type="PANTHER" id="PTHR24064">
    <property type="entry name" value="SOLUTE CARRIER FAMILY 22 MEMBER"/>
    <property type="match status" value="1"/>
</dbReference>
<dbReference type="InterPro" id="IPR020846">
    <property type="entry name" value="MFS_dom"/>
</dbReference>
<evidence type="ECO:0000259" key="6">
    <source>
        <dbReference type="PROSITE" id="PS50850"/>
    </source>
</evidence>
<feature type="transmembrane region" description="Helical" evidence="5">
    <location>
        <begin position="938"/>
        <end position="959"/>
    </location>
</feature>
<feature type="transmembrane region" description="Helical" evidence="5">
    <location>
        <begin position="475"/>
        <end position="496"/>
    </location>
</feature>
<organism evidence="7 8">
    <name type="scientific">Branchiostoma floridae</name>
    <name type="common">Florida lancelet</name>
    <name type="synonym">Amphioxus</name>
    <dbReference type="NCBI Taxonomy" id="7739"/>
    <lineage>
        <taxon>Eukaryota</taxon>
        <taxon>Metazoa</taxon>
        <taxon>Chordata</taxon>
        <taxon>Cephalochordata</taxon>
        <taxon>Leptocardii</taxon>
        <taxon>Amphioxiformes</taxon>
        <taxon>Branchiostomatidae</taxon>
        <taxon>Branchiostoma</taxon>
    </lineage>
</organism>
<evidence type="ECO:0000256" key="5">
    <source>
        <dbReference type="SAM" id="Phobius"/>
    </source>
</evidence>
<dbReference type="CDD" id="cd17317">
    <property type="entry name" value="MFS_SLC22"/>
    <property type="match status" value="2"/>
</dbReference>
<keyword evidence="2 5" id="KW-0812">Transmembrane</keyword>
<feature type="transmembrane region" description="Helical" evidence="5">
    <location>
        <begin position="386"/>
        <end position="405"/>
    </location>
</feature>
<evidence type="ECO:0000256" key="3">
    <source>
        <dbReference type="ARBA" id="ARBA00022989"/>
    </source>
</evidence>
<feature type="transmembrane region" description="Helical" evidence="5">
    <location>
        <begin position="965"/>
        <end position="984"/>
    </location>
</feature>
<evidence type="ECO:0000256" key="2">
    <source>
        <dbReference type="ARBA" id="ARBA00022692"/>
    </source>
</evidence>
<feature type="transmembrane region" description="Helical" evidence="5">
    <location>
        <begin position="359"/>
        <end position="380"/>
    </location>
</feature>
<feature type="transmembrane region" description="Helical" evidence="5">
    <location>
        <begin position="819"/>
        <end position="840"/>
    </location>
</feature>
<feature type="transmembrane region" description="Helical" evidence="5">
    <location>
        <begin position="417"/>
        <end position="435"/>
    </location>
</feature>
<dbReference type="RefSeq" id="XP_035685172.1">
    <property type="nucleotide sequence ID" value="XM_035829279.1"/>
</dbReference>
<keyword evidence="4 5" id="KW-0472">Membrane</keyword>
<dbReference type="InterPro" id="IPR036259">
    <property type="entry name" value="MFS_trans_sf"/>
</dbReference>
<dbReference type="Pfam" id="PF00083">
    <property type="entry name" value="Sugar_tr"/>
    <property type="match status" value="2"/>
</dbReference>
<evidence type="ECO:0000313" key="7">
    <source>
        <dbReference type="Proteomes" id="UP000001554"/>
    </source>
</evidence>
<feature type="transmembrane region" description="Helical" evidence="5">
    <location>
        <begin position="502"/>
        <end position="521"/>
    </location>
</feature>
<dbReference type="InterPro" id="IPR005828">
    <property type="entry name" value="MFS_sugar_transport-like"/>
</dbReference>
<dbReference type="GeneID" id="118421777"/>
<sequence length="1153" mass="128103">MLPFDEILTGYLGEMGWYQWWVLFLMCYAEMPVGFHQLIANFLAASPSHHCAVPGLQTWRDCRPIPDALNMSIPWTTLDGGGSGYSDCTRYNLSEGSFNMSSADFWQNHTPESLSAGGTISCDMGWEYDCTTFTSTIVTEWDLVCNNRGLRQVTTSLYMVGVGLGAVVFGDLADRIGRRRTYLLSLAIQFVFGVATAFSPNVALFVIFRMFVGASVSGVGIISAVMVCEFVGPKERVKVGVLRPVFFSVGAMILAGVAFGIRDWRALQLAVSLPNLLFIPFYWWCPESPRWLLSRDKEKAKEMIQKMARMNRVELPDHVLADDPSHVDDTQKEKEKNVTNKTYTVLDILRLPNTRKRSLIIFFIWFTNNIVYYGIALNITDLSGDVYTNSLIASAVEIPAYLSLLFLQERFGRKLPVFVYLLLTGIGLIVTAALPPGPGRVAVAMISRLCITGGFQSTMIYTVELFPTVTRNIGMGFSSTAGRIGSIVSPFVWLLADLWRPAPYILFGVMTIVAGLLCMLLPETKGEQLPQTLEDGEEFGKGVAAAVFNKALTTLKVKKTEKKEDPGSDNPGYQYRIFTMLPFDEILTGYLGEMGWYQWWVLFLMCYAEMPVGFHQLIANFLAASPSHHCAVPGLQTWRDCRPMPDALNMSIPWTTLDGGGSGYSECARYNLPDGSFNMSYADFWQNHTPESLSAGGTISCDRGWEYDCTTFTSTIVTEWDLVCNNKGLRQLTTSLYMVGVSLGSVGFGDLADRIGRRRTYLLSLAIQCVFGVVTAFSPNVVLFIIFRMFVGAATSGVINTSAVMVCEFVGPKERVKVGVLRPVFFSVGAMILAGVAFGVRDWRALQLAVSLPNLLFIPFYWWCPESPRWLLSRDKEKAKELIQKMARFNRVDLPDHVLADDPSDVNNTKKEEKKDGTHKSYTVLDILRKPNTRKRSLIIFFIWFTNNIVYYGIALNITDLSGDVYTNSLIASAVEIPAYLTLLFLQERFGRKLPVFAYLLLTGIGLIVTAVLPPGPGRVAIAMISRFCITGGFQSTMIYTVELFPTVTRNIGMGFSSTAGRVGSIVSPFVWLLADLWRPAPYILFGAMTAMAGLLCMLLPETKGEQLPQTLEDGEEFGKGVAAAVLNKALRTLKIKKPEKKEEPGSDNRGYI</sequence>
<dbReference type="Proteomes" id="UP000001554">
    <property type="component" value="Chromosome 8"/>
</dbReference>
<gene>
    <name evidence="8" type="primary">LOC118421777</name>
</gene>
<dbReference type="GO" id="GO:0016020">
    <property type="term" value="C:membrane"/>
    <property type="evidence" value="ECO:0007669"/>
    <property type="project" value="UniProtKB-SubCell"/>
</dbReference>
<feature type="transmembrane region" description="Helical" evidence="5">
    <location>
        <begin position="1020"/>
        <end position="1042"/>
    </location>
</feature>
<evidence type="ECO:0000313" key="8">
    <source>
        <dbReference type="RefSeq" id="XP_035685172.1"/>
    </source>
</evidence>
<protein>
    <submittedName>
        <fullName evidence="8">Uncharacterized protein LOC118421777</fullName>
    </submittedName>
</protein>
<feature type="transmembrane region" description="Helical" evidence="5">
    <location>
        <begin position="267"/>
        <end position="285"/>
    </location>
</feature>
<dbReference type="KEGG" id="bfo:118421777"/>
<feature type="domain" description="Major facilitator superfamily (MFS) profile" evidence="6">
    <location>
        <begin position="96"/>
        <end position="526"/>
    </location>
</feature>
<feature type="transmembrane region" description="Helical" evidence="5">
    <location>
        <begin position="996"/>
        <end position="1014"/>
    </location>
</feature>
<dbReference type="SUPFAM" id="SSF103473">
    <property type="entry name" value="MFS general substrate transporter"/>
    <property type="match status" value="2"/>
</dbReference>
<feature type="transmembrane region" description="Helical" evidence="5">
    <location>
        <begin position="761"/>
        <end position="779"/>
    </location>
</feature>
<feature type="transmembrane region" description="Helical" evidence="5">
    <location>
        <begin position="441"/>
        <end position="463"/>
    </location>
</feature>
<dbReference type="OrthoDB" id="2544694at2759"/>
<dbReference type="OMA" id="KPDFRCV"/>
<feature type="transmembrane region" description="Helical" evidence="5">
    <location>
        <begin position="785"/>
        <end position="807"/>
    </location>
</feature>
<reference evidence="7" key="1">
    <citation type="journal article" date="2020" name="Nat. Ecol. Evol.">
        <title>Deeply conserved synteny resolves early events in vertebrate evolution.</title>
        <authorList>
            <person name="Simakov O."/>
            <person name="Marletaz F."/>
            <person name="Yue J.X."/>
            <person name="O'Connell B."/>
            <person name="Jenkins J."/>
            <person name="Brandt A."/>
            <person name="Calef R."/>
            <person name="Tung C.H."/>
            <person name="Huang T.K."/>
            <person name="Schmutz J."/>
            <person name="Satoh N."/>
            <person name="Yu J.K."/>
            <person name="Putnam N.H."/>
            <person name="Green R.E."/>
            <person name="Rokhsar D.S."/>
        </authorList>
    </citation>
    <scope>NUCLEOTIDE SEQUENCE [LARGE SCALE GENOMIC DNA]</scope>
    <source>
        <strain evidence="7">S238N-H82</strain>
    </source>
</reference>
<proteinExistence type="predicted"/>
<name>A0A9J7MXI1_BRAFL</name>
<feature type="transmembrane region" description="Helical" evidence="5">
    <location>
        <begin position="1054"/>
        <end position="1075"/>
    </location>
</feature>
<feature type="transmembrane region" description="Helical" evidence="5">
    <location>
        <begin position="206"/>
        <end position="228"/>
    </location>
</feature>
<comment type="subcellular location">
    <subcellularLocation>
        <location evidence="1">Membrane</location>
        <topology evidence="1">Multi-pass membrane protein</topology>
    </subcellularLocation>
</comment>